<gene>
    <name evidence="2" type="ORF">PBT88_15900</name>
</gene>
<evidence type="ECO:0008006" key="4">
    <source>
        <dbReference type="Google" id="ProtNLM"/>
    </source>
</evidence>
<feature type="transmembrane region" description="Helical" evidence="1">
    <location>
        <begin position="99"/>
        <end position="120"/>
    </location>
</feature>
<feature type="transmembrane region" description="Helical" evidence="1">
    <location>
        <begin position="132"/>
        <end position="148"/>
    </location>
</feature>
<organism evidence="2 3">
    <name type="scientific">Sphingomonas abietis</name>
    <dbReference type="NCBI Taxonomy" id="3012344"/>
    <lineage>
        <taxon>Bacteria</taxon>
        <taxon>Pseudomonadati</taxon>
        <taxon>Pseudomonadota</taxon>
        <taxon>Alphaproteobacteria</taxon>
        <taxon>Sphingomonadales</taxon>
        <taxon>Sphingomonadaceae</taxon>
        <taxon>Sphingomonas</taxon>
    </lineage>
</organism>
<dbReference type="RefSeq" id="WP_270076294.1">
    <property type="nucleotide sequence ID" value="NZ_CP115174.1"/>
</dbReference>
<evidence type="ECO:0000256" key="1">
    <source>
        <dbReference type="SAM" id="Phobius"/>
    </source>
</evidence>
<reference evidence="2 3" key="1">
    <citation type="submission" date="2022-12" db="EMBL/GenBank/DDBJ databases">
        <title>Sphingomonas abieness sp. nov., an endophytic bacterium isolated from Abies koreana.</title>
        <authorList>
            <person name="Jiang L."/>
            <person name="Lee J."/>
        </authorList>
    </citation>
    <scope>NUCLEOTIDE SEQUENCE [LARGE SCALE GENOMIC DNA]</scope>
    <source>
        <strain evidence="3">PAMB 00755</strain>
    </source>
</reference>
<accession>A0ABY7NMD2</accession>
<protein>
    <recommendedName>
        <fullName evidence="4">DUF2306 domain-containing protein</fullName>
    </recommendedName>
</protein>
<feature type="transmembrane region" description="Helical" evidence="1">
    <location>
        <begin position="30"/>
        <end position="52"/>
    </location>
</feature>
<feature type="transmembrane region" description="Helical" evidence="1">
    <location>
        <begin position="154"/>
        <end position="173"/>
    </location>
</feature>
<keyword evidence="1" id="KW-0812">Transmembrane</keyword>
<keyword evidence="1" id="KW-1133">Transmembrane helix</keyword>
<feature type="transmembrane region" description="Helical" evidence="1">
    <location>
        <begin position="185"/>
        <end position="204"/>
    </location>
</feature>
<evidence type="ECO:0000313" key="2">
    <source>
        <dbReference type="EMBL" id="WBO21646.1"/>
    </source>
</evidence>
<dbReference type="Proteomes" id="UP001210865">
    <property type="component" value="Chromosome"/>
</dbReference>
<sequence>MGMVVLIGFSPSWFLRPFLGAPPHFGPLSPLLIVHGIVFTTWIVLTIVQPLLIAAGNRALHRSLGYAGAGLAAAMVVLMVLATIESMRGGVPPVFPTPYAFFAINLVGAITFAIVIGLAIARRREAETHKRLILLSLVVLTTPALARIPALHPFMPFSAFASPDLIIVAGILFDRITRGRVHRVWKIGGPLLIASQILMFPLGFTPMMQWLGDMAMRLPV</sequence>
<proteinExistence type="predicted"/>
<feature type="transmembrane region" description="Helical" evidence="1">
    <location>
        <begin position="64"/>
        <end position="84"/>
    </location>
</feature>
<keyword evidence="1" id="KW-0472">Membrane</keyword>
<dbReference type="EMBL" id="CP115174">
    <property type="protein sequence ID" value="WBO21646.1"/>
    <property type="molecule type" value="Genomic_DNA"/>
</dbReference>
<evidence type="ECO:0000313" key="3">
    <source>
        <dbReference type="Proteomes" id="UP001210865"/>
    </source>
</evidence>
<keyword evidence="3" id="KW-1185">Reference proteome</keyword>
<name>A0ABY7NMD2_9SPHN</name>